<sequence>MNTFMSSRLGKLIIAAAIMCAAFFTGSGSALVHADSPVTSTAIYKAYLDVKIVAEAEKTGLTRTVADYLALPANPVDVKAAAINALYSDLAWSDREHAEEYAQLVYGKSTASLDISALSAQEMFVIGYLKVLDHYMEPDITWITAAQKALPDSQTVALIQALAAAQQNMDCGWVITEQVLNNTKLTKDMRPAAVDIITDYMALYKGSPCQSDGEGTTRSALTDAILEDGVVLTVGDSVVLARNRLTRVDEDNYKVEPYIRNGRTMVPLKFISANFGANIAVDLKKLEATVLYMNQKTVIPDAEILNGRTFVPLRAVADALKKHVYYDKGLIIITDKMTINPQDKQSTEAVEHIRRVLKLLQK</sequence>
<protein>
    <submittedName>
        <fullName evidence="3">Copper amine oxidase N-terminal domain-containing protein</fullName>
    </submittedName>
</protein>
<name>A0A1G8LL22_9BACL</name>
<evidence type="ECO:0000313" key="4">
    <source>
        <dbReference type="Proteomes" id="UP000199050"/>
    </source>
</evidence>
<feature type="chain" id="PRO_5039449193" evidence="1">
    <location>
        <begin position="31"/>
        <end position="362"/>
    </location>
</feature>
<evidence type="ECO:0000259" key="2">
    <source>
        <dbReference type="Pfam" id="PF07833"/>
    </source>
</evidence>
<dbReference type="STRING" id="1174501.SAMN05216192_106168"/>
<evidence type="ECO:0000256" key="1">
    <source>
        <dbReference type="SAM" id="SignalP"/>
    </source>
</evidence>
<dbReference type="Proteomes" id="UP000199050">
    <property type="component" value="Unassembled WGS sequence"/>
</dbReference>
<dbReference type="InterPro" id="IPR036582">
    <property type="entry name" value="Mao_N_sf"/>
</dbReference>
<dbReference type="InterPro" id="IPR012854">
    <property type="entry name" value="Cu_amine_oxidase-like_N"/>
</dbReference>
<feature type="domain" description="Copper amine oxidase-like N-terminal" evidence="2">
    <location>
        <begin position="252"/>
        <end position="296"/>
    </location>
</feature>
<dbReference type="RefSeq" id="WP_167360623.1">
    <property type="nucleotide sequence ID" value="NZ_CBCSKY010000005.1"/>
</dbReference>
<dbReference type="Pfam" id="PF07833">
    <property type="entry name" value="Cu_amine_oxidN1"/>
    <property type="match status" value="1"/>
</dbReference>
<accession>A0A1G8LL22</accession>
<organism evidence="3 4">
    <name type="scientific">Paenibacillus typhae</name>
    <dbReference type="NCBI Taxonomy" id="1174501"/>
    <lineage>
        <taxon>Bacteria</taxon>
        <taxon>Bacillati</taxon>
        <taxon>Bacillota</taxon>
        <taxon>Bacilli</taxon>
        <taxon>Bacillales</taxon>
        <taxon>Paenibacillaceae</taxon>
        <taxon>Paenibacillus</taxon>
    </lineage>
</organism>
<keyword evidence="4" id="KW-1185">Reference proteome</keyword>
<dbReference type="EMBL" id="FNDX01000006">
    <property type="protein sequence ID" value="SDI56315.1"/>
    <property type="molecule type" value="Genomic_DNA"/>
</dbReference>
<dbReference type="Gene3D" id="3.30.457.10">
    <property type="entry name" value="Copper amine oxidase-like, N-terminal domain"/>
    <property type="match status" value="1"/>
</dbReference>
<keyword evidence="1" id="KW-0732">Signal</keyword>
<proteinExistence type="predicted"/>
<evidence type="ECO:0000313" key="3">
    <source>
        <dbReference type="EMBL" id="SDI56315.1"/>
    </source>
</evidence>
<reference evidence="4" key="1">
    <citation type="submission" date="2016-10" db="EMBL/GenBank/DDBJ databases">
        <authorList>
            <person name="Varghese N."/>
            <person name="Submissions S."/>
        </authorList>
    </citation>
    <scope>NUCLEOTIDE SEQUENCE [LARGE SCALE GENOMIC DNA]</scope>
    <source>
        <strain evidence="4">CGMCC 1.11012</strain>
    </source>
</reference>
<feature type="signal peptide" evidence="1">
    <location>
        <begin position="1"/>
        <end position="30"/>
    </location>
</feature>
<gene>
    <name evidence="3" type="ORF">SAMN05216192_106168</name>
</gene>
<dbReference type="SUPFAM" id="SSF55383">
    <property type="entry name" value="Copper amine oxidase, domain N"/>
    <property type="match status" value="1"/>
</dbReference>
<dbReference type="AlphaFoldDB" id="A0A1G8LL22"/>